<feature type="region of interest" description="Disordered" evidence="5">
    <location>
        <begin position="226"/>
        <end position="309"/>
    </location>
</feature>
<protein>
    <submittedName>
        <fullName evidence="7">Phosphohistidine phosphatase isoform a</fullName>
    </submittedName>
</protein>
<feature type="region of interest" description="Disordered" evidence="5">
    <location>
        <begin position="1118"/>
        <end position="1167"/>
    </location>
</feature>
<name>A0AAV4DNJ2_9GAST</name>
<dbReference type="InterPro" id="IPR002893">
    <property type="entry name" value="Znf_MYND"/>
</dbReference>
<evidence type="ECO:0000256" key="5">
    <source>
        <dbReference type="SAM" id="MobiDB-lite"/>
    </source>
</evidence>
<feature type="domain" description="MYND-type" evidence="6">
    <location>
        <begin position="590"/>
        <end position="635"/>
    </location>
</feature>
<feature type="compositionally biased region" description="Low complexity" evidence="5">
    <location>
        <begin position="280"/>
        <end position="291"/>
    </location>
</feature>
<dbReference type="Pfam" id="PF26649">
    <property type="entry name" value="Ajm-1"/>
    <property type="match status" value="1"/>
</dbReference>
<dbReference type="EMBL" id="BLXT01008064">
    <property type="protein sequence ID" value="GFO45600.1"/>
    <property type="molecule type" value="Genomic_DNA"/>
</dbReference>
<feature type="compositionally biased region" description="Basic and acidic residues" evidence="5">
    <location>
        <begin position="1403"/>
        <end position="1413"/>
    </location>
</feature>
<dbReference type="GO" id="GO:0043296">
    <property type="term" value="C:apical junction complex"/>
    <property type="evidence" value="ECO:0007669"/>
    <property type="project" value="TreeGrafter"/>
</dbReference>
<feature type="compositionally biased region" description="Basic and acidic residues" evidence="5">
    <location>
        <begin position="1158"/>
        <end position="1167"/>
    </location>
</feature>
<dbReference type="InterPro" id="IPR058586">
    <property type="entry name" value="Ajm-1"/>
</dbReference>
<feature type="region of interest" description="Disordered" evidence="5">
    <location>
        <begin position="1"/>
        <end position="45"/>
    </location>
</feature>
<feature type="compositionally biased region" description="Polar residues" evidence="5">
    <location>
        <begin position="938"/>
        <end position="948"/>
    </location>
</feature>
<feature type="compositionally biased region" description="Low complexity" evidence="5">
    <location>
        <begin position="25"/>
        <end position="38"/>
    </location>
</feature>
<dbReference type="PANTHER" id="PTHR21517:SF3">
    <property type="entry name" value="APICAL JUNCTION COMPONENT 1 HOMOLOG"/>
    <property type="match status" value="1"/>
</dbReference>
<evidence type="ECO:0000256" key="3">
    <source>
        <dbReference type="ARBA" id="ARBA00022833"/>
    </source>
</evidence>
<feature type="region of interest" description="Disordered" evidence="5">
    <location>
        <begin position="938"/>
        <end position="966"/>
    </location>
</feature>
<feature type="region of interest" description="Disordered" evidence="5">
    <location>
        <begin position="1217"/>
        <end position="1243"/>
    </location>
</feature>
<evidence type="ECO:0000256" key="1">
    <source>
        <dbReference type="ARBA" id="ARBA00022723"/>
    </source>
</evidence>
<accession>A0AAV4DNJ2</accession>
<keyword evidence="8" id="KW-1185">Reference proteome</keyword>
<feature type="compositionally biased region" description="Basic and acidic residues" evidence="5">
    <location>
        <begin position="241"/>
        <end position="263"/>
    </location>
</feature>
<feature type="compositionally biased region" description="Polar residues" evidence="5">
    <location>
        <begin position="1121"/>
        <end position="1139"/>
    </location>
</feature>
<comment type="caution">
    <text evidence="7">The sequence shown here is derived from an EMBL/GenBank/DDBJ whole genome shotgun (WGS) entry which is preliminary data.</text>
</comment>
<dbReference type="PANTHER" id="PTHR21517">
    <property type="entry name" value="APICAL JUNCTION COMPONENT 1 HOMOLOG"/>
    <property type="match status" value="1"/>
</dbReference>
<keyword evidence="1" id="KW-0479">Metal-binding</keyword>
<dbReference type="GO" id="GO:0045216">
    <property type="term" value="P:cell-cell junction organization"/>
    <property type="evidence" value="ECO:0007669"/>
    <property type="project" value="InterPro"/>
</dbReference>
<dbReference type="GO" id="GO:0008270">
    <property type="term" value="F:zinc ion binding"/>
    <property type="evidence" value="ECO:0007669"/>
    <property type="project" value="UniProtKB-KW"/>
</dbReference>
<dbReference type="PROSITE" id="PS50865">
    <property type="entry name" value="ZF_MYND_2"/>
    <property type="match status" value="1"/>
</dbReference>
<evidence type="ECO:0000256" key="2">
    <source>
        <dbReference type="ARBA" id="ARBA00022771"/>
    </source>
</evidence>
<evidence type="ECO:0000256" key="4">
    <source>
        <dbReference type="PROSITE-ProRule" id="PRU00134"/>
    </source>
</evidence>
<sequence length="1553" mass="174839">MESGAAQDGSVDSGEISIRDRSSEESGGSELRQQQSGGRNKEFRDFHNSSSKNAFRWSFPNEDIGKCVRHYRYPTLGSDHASFVCARADPLACNLNNDMVLLWNDVAIENESSSGNPPSEDSIEDAYQRLFTTAVRHREDLQATLKDAGLERVNQLFTDRDNVKGANVLYSDKYDNGVDDDDEDGFDDSGVRGSWELLNDDLGFIDAEENAVPEEQDLHDCLDNSYPMDVREPSPVDLGDEPLKHNGKEAEDDTDLARVEHHLTTQSSTGHFGGDHEDNQNNVYSSNNNTSETLSPRCHVETSPRSSSCTKVLLSSHTSSRFDSGLYEGSYSENDQSVTENPSVDATNIWAGDGQEASSSTRYNDSERVGFESVYNSDIQERRIESGLGSQQQRKKEAHTIEPANSYSVSSPIYTGNVDNREEYPDVFLEDNEVARRLFGDHEHKNTHFYSAENKPHHIQQDVTEPNPVFFPPSPIHSPYASSEHFHLKSHHDISPQHPVEFMSSSPIPVHCRRANAPGTVNSPSSAHYHHRPEIHVPFDLPLSLAEPDSTQTDWTELSILPLIASPHDHTLPIIEAPGFVRPTLVRCHAPDCGKTATLDIARHLYKNCHNCRGTYYCCRKCRRHDWERHKRDVCHGSRVSSACKHVIQFCGLHPEVKAVLSRLARRGFLSSGRGCVMLGFPDLHAAEEFLCYGFKSPKKGSPSSKALELLPVYVSLKELQGSKMYGGGEILDRLLTLCERYNPDLKFLLNVGIGVRWNREEKSREKDKLDQTTKSNQFVSLGHKTYENDSHLLLNVDSVYSAPYGQSPKEIFNFGYFACRDFHESRSPRNVKWDDLSLRDRSASVGSEDIGYGSLGDIRESFAHSPLSPSHSSTDGLVTSRQTMQPLLSPPFPSPLSPPSNAESVVYYCDVEPRLKCPILQKCACLRLFNPAFDPPTTSHAPSTSAQPHLIASQDGDSKPQSKYPVKNILNKSPSIWMRKCGPTLILTDIPGSWYEAQYEYRLYMANLQSRPGEDVDKNRIEVQKKARELCFANIQRRLRQRGVSLRRQFPEVYAELLDYVAGNAEHFPSRIIFPVDQHGHGRMFTCVLMPEAEPDLRWTQSAKLLDNLDISKQRVWGPLSSSHPTTSKPAALNQSHTSESEEHVDHHLHTSSLVKNENKSPPETVETRLHIGEDSHHQISMIKENSRPQTQGTQDSFDYKNGYPVCHRCGAKSDLVDSSTQTSPADISTQAGRHAKGPTQTGASINAIKRTATVPDLIEHCPTSPCMRRKFNTNFPIFSFDLEILDMLTSWMNCHAHSEFTRKTISPILLGHSAGKSLLLRYQNHQLVSSDVQPSHCPFSTDLRAKKELTLLSLEQGKTLRKNTRLSSKEEVPRAKSCLDPQLQTKDKNHRAGNPQPSLNHFHDTRQKKDQASIVGTGHDRSQQQHVNYILREWKKDVAGQGPDQTTRGKDLNKTARLKCPDQIVRVKDKRFWSCKICSDPHPHHHYPPKWKTPIRRFCEASNQAKTESSPSQLYKNSSLKNPIQLSHLSHKDLCKQHQGRKLGENLQSDW</sequence>
<keyword evidence="3" id="KW-0862">Zinc</keyword>
<feature type="region of interest" description="Disordered" evidence="5">
    <location>
        <begin position="1364"/>
        <end position="1425"/>
    </location>
</feature>
<feature type="compositionally biased region" description="Polar residues" evidence="5">
    <location>
        <begin position="403"/>
        <end position="414"/>
    </location>
</feature>
<feature type="compositionally biased region" description="Basic and acidic residues" evidence="5">
    <location>
        <begin position="1140"/>
        <end position="1150"/>
    </location>
</feature>
<dbReference type="GO" id="GO:0005886">
    <property type="term" value="C:plasma membrane"/>
    <property type="evidence" value="ECO:0007669"/>
    <property type="project" value="TreeGrafter"/>
</dbReference>
<gene>
    <name evidence="7" type="ORF">PoB_007210500</name>
</gene>
<evidence type="ECO:0000313" key="8">
    <source>
        <dbReference type="Proteomes" id="UP000735302"/>
    </source>
</evidence>
<proteinExistence type="predicted"/>
<dbReference type="Proteomes" id="UP000735302">
    <property type="component" value="Unassembled WGS sequence"/>
</dbReference>
<evidence type="ECO:0000313" key="7">
    <source>
        <dbReference type="EMBL" id="GFO45600.1"/>
    </source>
</evidence>
<dbReference type="InterPro" id="IPR038825">
    <property type="entry name" value="Apical_junction"/>
</dbReference>
<evidence type="ECO:0000259" key="6">
    <source>
        <dbReference type="PROSITE" id="PS50865"/>
    </source>
</evidence>
<feature type="region of interest" description="Disordered" evidence="5">
    <location>
        <begin position="386"/>
        <end position="414"/>
    </location>
</feature>
<reference evidence="7 8" key="1">
    <citation type="journal article" date="2021" name="Elife">
        <title>Chloroplast acquisition without the gene transfer in kleptoplastic sea slugs, Plakobranchus ocellatus.</title>
        <authorList>
            <person name="Maeda T."/>
            <person name="Takahashi S."/>
            <person name="Yoshida T."/>
            <person name="Shimamura S."/>
            <person name="Takaki Y."/>
            <person name="Nagai Y."/>
            <person name="Toyoda A."/>
            <person name="Suzuki Y."/>
            <person name="Arimoto A."/>
            <person name="Ishii H."/>
            <person name="Satoh N."/>
            <person name="Nishiyama T."/>
            <person name="Hasebe M."/>
            <person name="Maruyama T."/>
            <person name="Minagawa J."/>
            <person name="Obokata J."/>
            <person name="Shigenobu S."/>
        </authorList>
    </citation>
    <scope>NUCLEOTIDE SEQUENCE [LARGE SCALE GENOMIC DNA]</scope>
</reference>
<organism evidence="7 8">
    <name type="scientific">Plakobranchus ocellatus</name>
    <dbReference type="NCBI Taxonomy" id="259542"/>
    <lineage>
        <taxon>Eukaryota</taxon>
        <taxon>Metazoa</taxon>
        <taxon>Spiralia</taxon>
        <taxon>Lophotrochozoa</taxon>
        <taxon>Mollusca</taxon>
        <taxon>Gastropoda</taxon>
        <taxon>Heterobranchia</taxon>
        <taxon>Euthyneura</taxon>
        <taxon>Panpulmonata</taxon>
        <taxon>Sacoglossa</taxon>
        <taxon>Placobranchoidea</taxon>
        <taxon>Plakobranchidae</taxon>
        <taxon>Plakobranchus</taxon>
    </lineage>
</organism>
<keyword evidence="2 4" id="KW-0863">Zinc-finger</keyword>
<feature type="compositionally biased region" description="Polar residues" evidence="5">
    <location>
        <begin position="1218"/>
        <end position="1233"/>
    </location>
</feature>